<dbReference type="InterPro" id="IPR010921">
    <property type="entry name" value="Trp_repressor/repl_initiator"/>
</dbReference>
<dbReference type="Gene3D" id="1.10.10.60">
    <property type="entry name" value="Homeodomain-like"/>
    <property type="match status" value="1"/>
</dbReference>
<reference evidence="1 2" key="1">
    <citation type="journal article" date="2010" name="Syst. Appl. Microbiol.">
        <title>Four new species of Chryseobacterium from the rhizosphere of coastal sand dune plants, Chryseobacterium elymi sp. nov., Chryseobacterium hagamense sp. nov., Chryseobacterium lathyri sp. nov. and Chryseobacterium rhizosphaerae sp. nov.</title>
        <authorList>
            <person name="Cho S.H."/>
            <person name="Lee K.S."/>
            <person name="Shin D.S."/>
            <person name="Han J.H."/>
            <person name="Park K.S."/>
            <person name="Lee C.H."/>
            <person name="Park K.H."/>
            <person name="Kim S.B."/>
        </authorList>
    </citation>
    <scope>NUCLEOTIDE SEQUENCE [LARGE SCALE GENOMIC DNA]</scope>
    <source>
        <strain evidence="1 2">KCTC 22547</strain>
    </source>
</reference>
<keyword evidence="2" id="KW-1185">Reference proteome</keyword>
<dbReference type="SUPFAM" id="SSF48295">
    <property type="entry name" value="TrpR-like"/>
    <property type="match status" value="1"/>
</dbReference>
<dbReference type="AlphaFoldDB" id="A0A3D9DNE6"/>
<sequence>MKNLPPNYKLIYQDIISKKYPHKRAKCKGLLSKKELSSLDIIKVNSIIFDGADAEAFKFNQKLRSYNKATVLEILNYQKVNKLNNTQLAEKFNLSRNTISKWKKEFR</sequence>
<dbReference type="Proteomes" id="UP000257030">
    <property type="component" value="Unassembled WGS sequence"/>
</dbReference>
<evidence type="ECO:0000313" key="1">
    <source>
        <dbReference type="EMBL" id="REC79351.1"/>
    </source>
</evidence>
<evidence type="ECO:0000313" key="2">
    <source>
        <dbReference type="Proteomes" id="UP000257030"/>
    </source>
</evidence>
<protein>
    <submittedName>
        <fullName evidence="1">Helix-turn-helix domain-containing protein</fullName>
    </submittedName>
</protein>
<organism evidence="1 2">
    <name type="scientific">Chryseobacterium elymi</name>
    <dbReference type="NCBI Taxonomy" id="395936"/>
    <lineage>
        <taxon>Bacteria</taxon>
        <taxon>Pseudomonadati</taxon>
        <taxon>Bacteroidota</taxon>
        <taxon>Flavobacteriia</taxon>
        <taxon>Flavobacteriales</taxon>
        <taxon>Weeksellaceae</taxon>
        <taxon>Chryseobacterium group</taxon>
        <taxon>Chryseobacterium</taxon>
    </lineage>
</organism>
<dbReference type="OrthoDB" id="1260127at2"/>
<accession>A0A3D9DNE6</accession>
<proteinExistence type="predicted"/>
<dbReference type="GO" id="GO:0043565">
    <property type="term" value="F:sequence-specific DNA binding"/>
    <property type="evidence" value="ECO:0007669"/>
    <property type="project" value="InterPro"/>
</dbReference>
<dbReference type="EMBL" id="QNUH01000004">
    <property type="protein sequence ID" value="REC79351.1"/>
    <property type="molecule type" value="Genomic_DNA"/>
</dbReference>
<comment type="caution">
    <text evidence="1">The sequence shown here is derived from an EMBL/GenBank/DDBJ whole genome shotgun (WGS) entry which is preliminary data.</text>
</comment>
<dbReference type="RefSeq" id="WP_116011178.1">
    <property type="nucleotide sequence ID" value="NZ_QNUH01000004.1"/>
</dbReference>
<gene>
    <name evidence="1" type="ORF">DRF60_05865</name>
</gene>
<name>A0A3D9DNE6_9FLAO</name>